<evidence type="ECO:0000256" key="3">
    <source>
        <dbReference type="ARBA" id="ARBA00012506"/>
    </source>
</evidence>
<organism evidence="10">
    <name type="scientific">Aeromonas hydrophila</name>
    <dbReference type="NCBI Taxonomy" id="644"/>
    <lineage>
        <taxon>Bacteria</taxon>
        <taxon>Pseudomonadati</taxon>
        <taxon>Pseudomonadota</taxon>
        <taxon>Gammaproteobacteria</taxon>
        <taxon>Aeromonadales</taxon>
        <taxon>Aeromonadaceae</taxon>
        <taxon>Aeromonas</taxon>
    </lineage>
</organism>
<sequence length="278" mass="31857">MANCFVGDIQGCYDDLRRLLDLAEFDPLTTCSGCAAIWSPAARTLNTLRFVKGLGNRAVTVLGNHDLHLLAVADGVAPLKKKDKLQELMEAPDRDELLEWLRHRPLLAEHPDLPIMMVHAGISPAWDARTARNCAREVESLLRGDQYQWLLHNMYGDQPDGWQDDLVGIERYRYIINTFTRMRFCYFDGRLDFKCKKGPKESTPGLRPWFEQREHHVDDPILVFGHWAALMGNTGKQDIKALDTGCVWGNSLTLWRYEDDALIATLSHLRQVTIRDWV</sequence>
<comment type="caution">
    <text evidence="10">The sequence shown here is derived from an EMBL/GenBank/DDBJ whole genome shotgun (WGS) entry which is preliminary data.</text>
</comment>
<dbReference type="Pfam" id="PF00149">
    <property type="entry name" value="Metallophos"/>
    <property type="match status" value="1"/>
</dbReference>
<proteinExistence type="inferred from homology"/>
<evidence type="ECO:0000256" key="1">
    <source>
        <dbReference type="ARBA" id="ARBA00003413"/>
    </source>
</evidence>
<evidence type="ECO:0000256" key="7">
    <source>
        <dbReference type="ARBA" id="ARBA00033210"/>
    </source>
</evidence>
<dbReference type="InterPro" id="IPR004843">
    <property type="entry name" value="Calcineurin-like_PHP"/>
</dbReference>
<comment type="function">
    <text evidence="1">Hydrolyzes diadenosine 5',5'''-P1,P4-tetraphosphate to yield ADP.</text>
</comment>
<feature type="domain" description="Calcineurin-like phosphoesterase" evidence="9">
    <location>
        <begin position="5"/>
        <end position="152"/>
    </location>
</feature>
<dbReference type="PANTHER" id="PTHR40942:SF4">
    <property type="entry name" value="CYTOCHROME C5"/>
    <property type="match status" value="1"/>
</dbReference>
<reference evidence="10" key="1">
    <citation type="submission" date="2020-07" db="EMBL/GenBank/DDBJ databases">
        <title>Carbapenem Resistant Aeromonas hydrophila Carrying blacphA7 Isolated from Two Solid Organ Transplant Patients.</title>
        <authorList>
            <person name="Hilt E."/>
            <person name="Fitzwater S.P."/>
            <person name="Ward K."/>
            <person name="De St Maurice A."/>
            <person name="Chandrasekaran S."/>
            <person name="Garner O.B."/>
            <person name="Yang S."/>
        </authorList>
    </citation>
    <scope>NUCLEOTIDE SEQUENCE</scope>
    <source>
        <strain evidence="10">B-1</strain>
    </source>
</reference>
<evidence type="ECO:0000256" key="4">
    <source>
        <dbReference type="ARBA" id="ARBA00022801"/>
    </source>
</evidence>
<dbReference type="AlphaFoldDB" id="A0A926FL38"/>
<dbReference type="Gene3D" id="3.60.21.10">
    <property type="match status" value="1"/>
</dbReference>
<dbReference type="PANTHER" id="PTHR40942">
    <property type="match status" value="1"/>
</dbReference>
<dbReference type="SUPFAM" id="SSF56300">
    <property type="entry name" value="Metallo-dependent phosphatases"/>
    <property type="match status" value="1"/>
</dbReference>
<evidence type="ECO:0000256" key="8">
    <source>
        <dbReference type="ARBA" id="ARBA00049417"/>
    </source>
</evidence>
<keyword evidence="4 10" id="KW-0378">Hydrolase</keyword>
<evidence type="ECO:0000256" key="2">
    <source>
        <dbReference type="ARBA" id="ARBA00005419"/>
    </source>
</evidence>
<gene>
    <name evidence="10" type="ORF">H2136_04770</name>
</gene>
<dbReference type="EMBL" id="JACLAN010000001">
    <property type="protein sequence ID" value="MBC8673843.1"/>
    <property type="molecule type" value="Genomic_DNA"/>
</dbReference>
<evidence type="ECO:0000313" key="10">
    <source>
        <dbReference type="EMBL" id="MBC8673843.1"/>
    </source>
</evidence>
<dbReference type="CDD" id="cd07422">
    <property type="entry name" value="MPP_ApaH"/>
    <property type="match status" value="1"/>
</dbReference>
<dbReference type="EC" id="3.6.1.41" evidence="3"/>
<protein>
    <recommendedName>
        <fullName evidence="3">bis(5'-nucleosyl)-tetraphosphatase (symmetrical)</fullName>
        <ecNumber evidence="3">3.6.1.41</ecNumber>
    </recommendedName>
    <alternativeName>
        <fullName evidence="6">Ap4A hydrolase</fullName>
    </alternativeName>
    <alternativeName>
        <fullName evidence="5">Diadenosine 5',5'''-P1,P4-tetraphosphate pyrophosphohydrolase</fullName>
    </alternativeName>
    <alternativeName>
        <fullName evidence="7">Diadenosine tetraphosphatase</fullName>
    </alternativeName>
</protein>
<dbReference type="NCBIfam" id="TIGR00668">
    <property type="entry name" value="apaH"/>
    <property type="match status" value="1"/>
</dbReference>
<evidence type="ECO:0000256" key="5">
    <source>
        <dbReference type="ARBA" id="ARBA00031248"/>
    </source>
</evidence>
<evidence type="ECO:0000259" key="9">
    <source>
        <dbReference type="Pfam" id="PF00149"/>
    </source>
</evidence>
<dbReference type="GO" id="GO:0008803">
    <property type="term" value="F:bis(5'-nucleosyl)-tetraphosphatase (symmetrical) activity"/>
    <property type="evidence" value="ECO:0007669"/>
    <property type="project" value="UniProtKB-EC"/>
</dbReference>
<evidence type="ECO:0000256" key="6">
    <source>
        <dbReference type="ARBA" id="ARBA00032248"/>
    </source>
</evidence>
<comment type="similarity">
    <text evidence="2">Belongs to the Ap4A hydrolase family.</text>
</comment>
<dbReference type="PIRSF" id="PIRSF000903">
    <property type="entry name" value="B5n-ttraPtase_sm"/>
    <property type="match status" value="1"/>
</dbReference>
<dbReference type="NCBIfam" id="NF001204">
    <property type="entry name" value="PRK00166.1"/>
    <property type="match status" value="1"/>
</dbReference>
<dbReference type="InterPro" id="IPR004617">
    <property type="entry name" value="ApaH"/>
</dbReference>
<comment type="catalytic activity">
    <reaction evidence="8">
        <text>P(1),P(4)-bis(5'-adenosyl) tetraphosphate + H2O = 2 ADP + 2 H(+)</text>
        <dbReference type="Rhea" id="RHEA:24252"/>
        <dbReference type="ChEBI" id="CHEBI:15377"/>
        <dbReference type="ChEBI" id="CHEBI:15378"/>
        <dbReference type="ChEBI" id="CHEBI:58141"/>
        <dbReference type="ChEBI" id="CHEBI:456216"/>
        <dbReference type="EC" id="3.6.1.41"/>
    </reaction>
</comment>
<name>A0A926FL38_AERHY</name>
<accession>A0A926FL38</accession>
<dbReference type="InterPro" id="IPR029052">
    <property type="entry name" value="Metallo-depent_PP-like"/>
</dbReference>